<sequence length="423" mass="48552">MSPTFKFIDIKGNNTTQLYSTLDKVITIVNTNTNTNANKSAQAHTSKDKTLNVYSPLNYGDLPTLLKKPLRRFTTSSSTSSFKFVFHTGGNTGGVETPSTSTSTSDSDSGSKVGSQDERDHGISRPAVQADAYYLTNLSDTLVLDTPDKLYQYLSQPLPNELSSIRYKHLYLKFDLRYFRDNKMWNLFWTIPAKYNNQLSFLETVHLTTLGFNFYVESRVVVQNNEHHAGSMKETIVSLDMSISRLLDLTVDPNGPGSFTWKSENNLWKRWWNAHRQNSAYTYPKMPRTIYEWRNTREFTLPYLVRPNWDIPHHASKSVSKWTRKGQGRNSDAPIEKISIPAEGIHKWVKGEAMEYLVRDMIRRSDGETPMTLELRGILPRHRVDYMDKLMSVIINGGADGMIQIVWTENEKKKKNGEKVNRE</sequence>
<evidence type="ECO:0000313" key="4">
    <source>
        <dbReference type="Proteomes" id="UP000078595"/>
    </source>
</evidence>
<dbReference type="RefSeq" id="XP_018260455.1">
    <property type="nucleotide sequence ID" value="XM_018410645.1"/>
</dbReference>
<organism evidence="2">
    <name type="scientific">Kwoniella dejecticola CBS 10117</name>
    <dbReference type="NCBI Taxonomy" id="1296121"/>
    <lineage>
        <taxon>Eukaryota</taxon>
        <taxon>Fungi</taxon>
        <taxon>Dikarya</taxon>
        <taxon>Basidiomycota</taxon>
        <taxon>Agaricomycotina</taxon>
        <taxon>Tremellomycetes</taxon>
        <taxon>Tremellales</taxon>
        <taxon>Cryptococcaceae</taxon>
        <taxon>Kwoniella</taxon>
    </lineage>
</organism>
<proteinExistence type="predicted"/>
<reference evidence="2" key="1">
    <citation type="submission" date="2013-07" db="EMBL/GenBank/DDBJ databases">
        <title>The Genome Sequence of Cryptococcus dejecticola CBS10117.</title>
        <authorList>
            <consortium name="The Broad Institute Genome Sequencing Platform"/>
            <person name="Cuomo C."/>
            <person name="Litvintseva A."/>
            <person name="Chen Y."/>
            <person name="Heitman J."/>
            <person name="Sun S."/>
            <person name="Springer D."/>
            <person name="Dromer F."/>
            <person name="Young S.K."/>
            <person name="Zeng Q."/>
            <person name="Gargeya S."/>
            <person name="Fitzgerald M."/>
            <person name="Abouelleil A."/>
            <person name="Alvarado L."/>
            <person name="Berlin A.M."/>
            <person name="Chapman S.B."/>
            <person name="Dewar J."/>
            <person name="Goldberg J."/>
            <person name="Griggs A."/>
            <person name="Gujja S."/>
            <person name="Hansen M."/>
            <person name="Howarth C."/>
            <person name="Imamovic A."/>
            <person name="Larimer J."/>
            <person name="McCowan C."/>
            <person name="Murphy C."/>
            <person name="Pearson M."/>
            <person name="Priest M."/>
            <person name="Roberts A."/>
            <person name="Saif S."/>
            <person name="Shea T."/>
            <person name="Sykes S."/>
            <person name="Wortman J."/>
            <person name="Nusbaum C."/>
            <person name="Birren B."/>
        </authorList>
    </citation>
    <scope>NUCLEOTIDE SEQUENCE [LARGE SCALE GENOMIC DNA]</scope>
    <source>
        <strain evidence="2">CBS 10117</strain>
    </source>
</reference>
<dbReference type="KEGG" id="kdj:28971074"/>
<keyword evidence="4" id="KW-1185">Reference proteome</keyword>
<accession>A0A1A5ZXU0</accession>
<gene>
    <name evidence="2" type="ORF">I303_07375</name>
    <name evidence="3" type="ORF">I303_108298</name>
</gene>
<protein>
    <submittedName>
        <fullName evidence="2">Uncharacterized protein</fullName>
    </submittedName>
</protein>
<evidence type="ECO:0000256" key="1">
    <source>
        <dbReference type="SAM" id="MobiDB-lite"/>
    </source>
</evidence>
<name>A0A1A5ZXU0_9TREE</name>
<feature type="region of interest" description="Disordered" evidence="1">
    <location>
        <begin position="93"/>
        <end position="122"/>
    </location>
</feature>
<feature type="compositionally biased region" description="Low complexity" evidence="1">
    <location>
        <begin position="94"/>
        <end position="114"/>
    </location>
</feature>
<dbReference type="GeneID" id="28971074"/>
<dbReference type="OrthoDB" id="2564647at2759"/>
<dbReference type="EMBL" id="CP144540">
    <property type="protein sequence ID" value="WWC65677.1"/>
    <property type="molecule type" value="Genomic_DNA"/>
</dbReference>
<dbReference type="VEuPathDB" id="FungiDB:I303_07375"/>
<evidence type="ECO:0000313" key="2">
    <source>
        <dbReference type="EMBL" id="OBR82613.1"/>
    </source>
</evidence>
<dbReference type="AlphaFoldDB" id="A0A1A5ZXU0"/>
<evidence type="ECO:0000313" key="3">
    <source>
        <dbReference type="EMBL" id="WWC65677.1"/>
    </source>
</evidence>
<dbReference type="EMBL" id="KI894035">
    <property type="protein sequence ID" value="OBR82613.1"/>
    <property type="molecule type" value="Genomic_DNA"/>
</dbReference>
<reference evidence="3" key="3">
    <citation type="submission" date="2024-02" db="EMBL/GenBank/DDBJ databases">
        <title>Comparative genomics of Cryptococcus and Kwoniella reveals pathogenesis evolution and contrasting modes of karyotype evolution via chromosome fusion or intercentromeric recombination.</title>
        <authorList>
            <person name="Coelho M.A."/>
            <person name="David-Palma M."/>
            <person name="Shea T."/>
            <person name="Bowers K."/>
            <person name="McGinley-Smith S."/>
            <person name="Mohammad A.W."/>
            <person name="Gnirke A."/>
            <person name="Yurkov A.M."/>
            <person name="Nowrousian M."/>
            <person name="Sun S."/>
            <person name="Cuomo C.A."/>
            <person name="Heitman J."/>
        </authorList>
    </citation>
    <scope>NUCLEOTIDE SEQUENCE</scope>
    <source>
        <strain evidence="3">CBS 10117</strain>
    </source>
</reference>
<reference evidence="3" key="2">
    <citation type="submission" date="2013-07" db="EMBL/GenBank/DDBJ databases">
        <authorList>
            <consortium name="The Broad Institute Genome Sequencing Platform"/>
            <person name="Cuomo C."/>
            <person name="Litvintseva A."/>
            <person name="Chen Y."/>
            <person name="Heitman J."/>
            <person name="Sun S."/>
            <person name="Springer D."/>
            <person name="Dromer F."/>
            <person name="Young S.K."/>
            <person name="Zeng Q."/>
            <person name="Gargeya S."/>
            <person name="Fitzgerald M."/>
            <person name="Abouelleil A."/>
            <person name="Alvarado L."/>
            <person name="Berlin A.M."/>
            <person name="Chapman S.B."/>
            <person name="Dewar J."/>
            <person name="Goldberg J."/>
            <person name="Griggs A."/>
            <person name="Gujja S."/>
            <person name="Hansen M."/>
            <person name="Howarth C."/>
            <person name="Imamovic A."/>
            <person name="Larimer J."/>
            <person name="McCowan C."/>
            <person name="Murphy C."/>
            <person name="Pearson M."/>
            <person name="Priest M."/>
            <person name="Roberts A."/>
            <person name="Saif S."/>
            <person name="Shea T."/>
            <person name="Sykes S."/>
            <person name="Wortman J."/>
            <person name="Nusbaum C."/>
            <person name="Birren B."/>
        </authorList>
    </citation>
    <scope>NUCLEOTIDE SEQUENCE</scope>
    <source>
        <strain evidence="3">CBS 10117</strain>
    </source>
</reference>
<dbReference type="Proteomes" id="UP000078595">
    <property type="component" value="Chromosome 11"/>
</dbReference>